<reference evidence="1" key="2">
    <citation type="journal article" date="2015" name="Fish Shellfish Immunol.">
        <title>Early steps in the European eel (Anguilla anguilla)-Vibrio vulnificus interaction in the gills: Role of the RtxA13 toxin.</title>
        <authorList>
            <person name="Callol A."/>
            <person name="Pajuelo D."/>
            <person name="Ebbesson L."/>
            <person name="Teles M."/>
            <person name="MacKenzie S."/>
            <person name="Amaro C."/>
        </authorList>
    </citation>
    <scope>NUCLEOTIDE SEQUENCE</scope>
</reference>
<dbReference type="AlphaFoldDB" id="A0A0E9TEV9"/>
<evidence type="ECO:0000313" key="1">
    <source>
        <dbReference type="EMBL" id="JAH52141.1"/>
    </source>
</evidence>
<accession>A0A0E9TEV9</accession>
<protein>
    <submittedName>
        <fullName evidence="1">Uncharacterized protein</fullName>
    </submittedName>
</protein>
<organism evidence="1">
    <name type="scientific">Anguilla anguilla</name>
    <name type="common">European freshwater eel</name>
    <name type="synonym">Muraena anguilla</name>
    <dbReference type="NCBI Taxonomy" id="7936"/>
    <lineage>
        <taxon>Eukaryota</taxon>
        <taxon>Metazoa</taxon>
        <taxon>Chordata</taxon>
        <taxon>Craniata</taxon>
        <taxon>Vertebrata</taxon>
        <taxon>Euteleostomi</taxon>
        <taxon>Actinopterygii</taxon>
        <taxon>Neopterygii</taxon>
        <taxon>Teleostei</taxon>
        <taxon>Anguilliformes</taxon>
        <taxon>Anguillidae</taxon>
        <taxon>Anguilla</taxon>
    </lineage>
</organism>
<proteinExistence type="predicted"/>
<reference evidence="1" key="1">
    <citation type="submission" date="2014-11" db="EMBL/GenBank/DDBJ databases">
        <authorList>
            <person name="Amaro Gonzalez C."/>
        </authorList>
    </citation>
    <scope>NUCLEOTIDE SEQUENCE</scope>
</reference>
<name>A0A0E9TEV9_ANGAN</name>
<dbReference type="EMBL" id="GBXM01056436">
    <property type="protein sequence ID" value="JAH52141.1"/>
    <property type="molecule type" value="Transcribed_RNA"/>
</dbReference>
<sequence>MKMGKSFDALSLVAHLKSGRRESLVAARNHVFRISGSQRAPKKQTNRFPG</sequence>